<dbReference type="Gene3D" id="3.40.50.2020">
    <property type="match status" value="1"/>
</dbReference>
<dbReference type="AlphaFoldDB" id="A0A6J7ELH2"/>
<reference evidence="2" key="1">
    <citation type="submission" date="2020-05" db="EMBL/GenBank/DDBJ databases">
        <authorList>
            <person name="Chiriac C."/>
            <person name="Salcher M."/>
            <person name="Ghai R."/>
            <person name="Kavagutti S V."/>
        </authorList>
    </citation>
    <scope>NUCLEOTIDE SEQUENCE</scope>
</reference>
<dbReference type="PANTHER" id="PTHR47505">
    <property type="entry name" value="DNA UTILIZATION PROTEIN YHGH"/>
    <property type="match status" value="1"/>
</dbReference>
<proteinExistence type="inferred from homology"/>
<protein>
    <submittedName>
        <fullName evidence="2">Unannotated protein</fullName>
    </submittedName>
</protein>
<dbReference type="PANTHER" id="PTHR47505:SF1">
    <property type="entry name" value="DNA UTILIZATION PROTEIN YHGH"/>
    <property type="match status" value="1"/>
</dbReference>
<evidence type="ECO:0000313" key="2">
    <source>
        <dbReference type="EMBL" id="CAB4883011.1"/>
    </source>
</evidence>
<sequence>MKIFNSLNELIFPPRCISCRELGQSLCISCRKSWVCHPYRSNVRHGKEFSLSVTSSIVYSPIAQKVLLAAKESDIKMADIFVSDAITYAIRNAFKEMPRDILIDSLIPIPSRKSAARKRGRQFISDMTAPAAAEFGIPIISPISHSRVVRDQTGLHFEQRWNNLHGAFVVASNVENPHYALLVDDLVTTGATLLEAARALSYAGITVVGAVTAVVAQPVRLRD</sequence>
<dbReference type="EMBL" id="CAFBLZ010000013">
    <property type="protein sequence ID" value="CAB4883011.1"/>
    <property type="molecule type" value="Genomic_DNA"/>
</dbReference>
<dbReference type="SUPFAM" id="SSF53271">
    <property type="entry name" value="PRTase-like"/>
    <property type="match status" value="1"/>
</dbReference>
<comment type="similarity">
    <text evidence="1">Belongs to the ComF/GntX family.</text>
</comment>
<evidence type="ECO:0000256" key="1">
    <source>
        <dbReference type="ARBA" id="ARBA00008007"/>
    </source>
</evidence>
<dbReference type="InterPro" id="IPR051910">
    <property type="entry name" value="ComF/GntX_DNA_util-trans"/>
</dbReference>
<gene>
    <name evidence="2" type="ORF">UFOPK3482_00280</name>
</gene>
<accession>A0A6J7ELH2</accession>
<name>A0A6J7ELH2_9ZZZZ</name>
<dbReference type="InterPro" id="IPR029057">
    <property type="entry name" value="PRTase-like"/>
</dbReference>
<dbReference type="InterPro" id="IPR000836">
    <property type="entry name" value="PRTase_dom"/>
</dbReference>
<organism evidence="2">
    <name type="scientific">freshwater metagenome</name>
    <dbReference type="NCBI Taxonomy" id="449393"/>
    <lineage>
        <taxon>unclassified sequences</taxon>
        <taxon>metagenomes</taxon>
        <taxon>ecological metagenomes</taxon>
    </lineage>
</organism>
<dbReference type="CDD" id="cd06223">
    <property type="entry name" value="PRTases_typeI"/>
    <property type="match status" value="1"/>
</dbReference>